<keyword evidence="5" id="KW-1185">Reference proteome</keyword>
<dbReference type="NCBIfam" id="TIGR00350">
    <property type="entry name" value="lytR_cpsA_psr"/>
    <property type="match status" value="1"/>
</dbReference>
<sequence length="357" mass="38987">MSRRRRNRRRSPWWTKLCLIAGLVLMITSTGVYAGTVAVADKVNNSVAQDDLLGDGDNRNTQHDSRVTGPIDMLMAGSDMRKSWKSSGELPRTDSIMWLHIPASLDHAYLLSIPRDLEVTIPVDKRTGKGGETTKINAAFPNGMKDVNDIKGGMQELHTTVQQLTGAHFNMAALVNWDGFKAIVAELGGVTLCVDKTFTSTQPSLGHHTFQKGCHHYNADLALALVRERYAYSDSDYGRQRMQQQFIKQILKRATSAGVLTNPTKINSVIGAAGKALTTDLNGYKVVDLVLALRKISPDKITTLQIAHTTLADGNEGVVQPLDDQLFQALRTDKVDDLLLSHPELVSKGEGTGKSAG</sequence>
<evidence type="ECO:0000256" key="2">
    <source>
        <dbReference type="SAM" id="SignalP"/>
    </source>
</evidence>
<keyword evidence="2" id="KW-0732">Signal</keyword>
<dbReference type="RefSeq" id="WP_084131976.1">
    <property type="nucleotide sequence ID" value="NZ_AP023354.1"/>
</dbReference>
<dbReference type="AlphaFoldDB" id="A0A810L541"/>
<accession>A0A810L541</accession>
<name>A0A810L541_9ACTN</name>
<dbReference type="OrthoDB" id="5171929at2"/>
<reference evidence="4" key="1">
    <citation type="submission" date="2020-08" db="EMBL/GenBank/DDBJ databases">
        <title>Whole genome shotgun sequence of Actinocatenispora sera NBRC 101916.</title>
        <authorList>
            <person name="Komaki H."/>
            <person name="Tamura T."/>
        </authorList>
    </citation>
    <scope>NUCLEOTIDE SEQUENCE</scope>
    <source>
        <strain evidence="4">NBRC 101916</strain>
    </source>
</reference>
<dbReference type="EMBL" id="AP023354">
    <property type="protein sequence ID" value="BCJ30680.1"/>
    <property type="molecule type" value="Genomic_DNA"/>
</dbReference>
<evidence type="ECO:0000313" key="4">
    <source>
        <dbReference type="EMBL" id="BCJ30680.1"/>
    </source>
</evidence>
<feature type="signal peptide" evidence="2">
    <location>
        <begin position="1"/>
        <end position="34"/>
    </location>
</feature>
<evidence type="ECO:0000313" key="5">
    <source>
        <dbReference type="Proteomes" id="UP000680750"/>
    </source>
</evidence>
<dbReference type="KEGG" id="aser:Asera_47880"/>
<proteinExistence type="inferred from homology"/>
<feature type="chain" id="PRO_5039364913" description="Cell envelope-related transcriptional attenuator domain-containing protein" evidence="2">
    <location>
        <begin position="35"/>
        <end position="357"/>
    </location>
</feature>
<dbReference type="PANTHER" id="PTHR33392:SF6">
    <property type="entry name" value="POLYISOPRENYL-TEICHOIC ACID--PEPTIDOGLYCAN TEICHOIC ACID TRANSFERASE TAGU"/>
    <property type="match status" value="1"/>
</dbReference>
<dbReference type="InterPro" id="IPR050922">
    <property type="entry name" value="LytR/CpsA/Psr_CW_biosynth"/>
</dbReference>
<dbReference type="Proteomes" id="UP000680750">
    <property type="component" value="Chromosome"/>
</dbReference>
<feature type="domain" description="Cell envelope-related transcriptional attenuator" evidence="3">
    <location>
        <begin position="92"/>
        <end position="255"/>
    </location>
</feature>
<gene>
    <name evidence="4" type="ORF">Asera_47880</name>
</gene>
<evidence type="ECO:0000256" key="1">
    <source>
        <dbReference type="ARBA" id="ARBA00006068"/>
    </source>
</evidence>
<protein>
    <recommendedName>
        <fullName evidence="3">Cell envelope-related transcriptional attenuator domain-containing protein</fullName>
    </recommendedName>
</protein>
<comment type="similarity">
    <text evidence="1">Belongs to the LytR/CpsA/Psr (LCP) family.</text>
</comment>
<dbReference type="InterPro" id="IPR004474">
    <property type="entry name" value="LytR_CpsA_psr"/>
</dbReference>
<evidence type="ECO:0000259" key="3">
    <source>
        <dbReference type="Pfam" id="PF03816"/>
    </source>
</evidence>
<organism evidence="4 5">
    <name type="scientific">Actinocatenispora sera</name>
    <dbReference type="NCBI Taxonomy" id="390989"/>
    <lineage>
        <taxon>Bacteria</taxon>
        <taxon>Bacillati</taxon>
        <taxon>Actinomycetota</taxon>
        <taxon>Actinomycetes</taxon>
        <taxon>Micromonosporales</taxon>
        <taxon>Micromonosporaceae</taxon>
        <taxon>Actinocatenispora</taxon>
    </lineage>
</organism>
<dbReference type="PANTHER" id="PTHR33392">
    <property type="entry name" value="POLYISOPRENYL-TEICHOIC ACID--PEPTIDOGLYCAN TEICHOIC ACID TRANSFERASE TAGU"/>
    <property type="match status" value="1"/>
</dbReference>
<dbReference type="Pfam" id="PF03816">
    <property type="entry name" value="LytR_cpsA_psr"/>
    <property type="match status" value="1"/>
</dbReference>
<dbReference type="Gene3D" id="3.40.630.190">
    <property type="entry name" value="LCP protein"/>
    <property type="match status" value="1"/>
</dbReference>